<protein>
    <submittedName>
        <fullName evidence="1">Uncharacterized protein</fullName>
    </submittedName>
</protein>
<gene>
    <name evidence="1" type="ORF">THF1D04_240016</name>
</gene>
<comment type="caution">
    <text evidence="1">The sequence shown here is derived from an EMBL/GenBank/DDBJ whole genome shotgun (WGS) entry which is preliminary data.</text>
</comment>
<organism evidence="1 2">
    <name type="scientific">Vibrio owensii</name>
    <dbReference type="NCBI Taxonomy" id="696485"/>
    <lineage>
        <taxon>Bacteria</taxon>
        <taxon>Pseudomonadati</taxon>
        <taxon>Pseudomonadota</taxon>
        <taxon>Gammaproteobacteria</taxon>
        <taxon>Vibrionales</taxon>
        <taxon>Vibrionaceae</taxon>
        <taxon>Vibrio</taxon>
    </lineage>
</organism>
<reference evidence="1" key="1">
    <citation type="submission" date="2022-01" db="EMBL/GenBank/DDBJ databases">
        <authorList>
            <person name="Lagorce A."/>
        </authorList>
    </citation>
    <scope>NUCLEOTIDE SEQUENCE</scope>
    <source>
        <strain evidence="1">Th15_F1_D04</strain>
    </source>
</reference>
<accession>A0AAU9Q566</accession>
<proteinExistence type="predicted"/>
<evidence type="ECO:0000313" key="2">
    <source>
        <dbReference type="Proteomes" id="UP001295420"/>
    </source>
</evidence>
<evidence type="ECO:0000313" key="1">
    <source>
        <dbReference type="EMBL" id="CAH1529203.1"/>
    </source>
</evidence>
<dbReference type="EMBL" id="CAKMTQ010000017">
    <property type="protein sequence ID" value="CAH1529203.1"/>
    <property type="molecule type" value="Genomic_DNA"/>
</dbReference>
<name>A0AAU9Q566_9VIBR</name>
<sequence>MVKPHVHQFEAEQPFVAKRIRGIVITFCITTIPNQMNKETFVCRN</sequence>
<dbReference type="Proteomes" id="UP001295420">
    <property type="component" value="Unassembled WGS sequence"/>
</dbReference>
<dbReference type="AlphaFoldDB" id="A0AAU9Q566"/>